<organism evidence="6 7">
    <name type="scientific">[Candida] anglica</name>
    <dbReference type="NCBI Taxonomy" id="148631"/>
    <lineage>
        <taxon>Eukaryota</taxon>
        <taxon>Fungi</taxon>
        <taxon>Dikarya</taxon>
        <taxon>Ascomycota</taxon>
        <taxon>Saccharomycotina</taxon>
        <taxon>Pichiomycetes</taxon>
        <taxon>Debaryomycetaceae</taxon>
        <taxon>Kurtzmaniella</taxon>
    </lineage>
</organism>
<feature type="compositionally biased region" description="Basic residues" evidence="4">
    <location>
        <begin position="46"/>
        <end position="59"/>
    </location>
</feature>
<evidence type="ECO:0000313" key="6">
    <source>
        <dbReference type="EMBL" id="CAK7900468.1"/>
    </source>
</evidence>
<accession>A0ABP0ECK7</accession>
<keyword evidence="7" id="KW-1185">Reference proteome</keyword>
<feature type="compositionally biased region" description="Acidic residues" evidence="4">
    <location>
        <begin position="373"/>
        <end position="399"/>
    </location>
</feature>
<dbReference type="InterPro" id="IPR016024">
    <property type="entry name" value="ARM-type_fold"/>
</dbReference>
<evidence type="ECO:0000259" key="5">
    <source>
        <dbReference type="PROSITE" id="PS51366"/>
    </source>
</evidence>
<comment type="subcellular location">
    <subcellularLocation>
        <location evidence="1">Nucleus</location>
        <location evidence="1">Nucleolus</location>
    </subcellularLocation>
</comment>
<feature type="domain" description="MI" evidence="5">
    <location>
        <begin position="765"/>
        <end position="904"/>
    </location>
</feature>
<dbReference type="InterPro" id="IPR003891">
    <property type="entry name" value="Initiation_fac_eIF4g_MI"/>
</dbReference>
<dbReference type="PANTHER" id="PTHR18034">
    <property type="entry name" value="CELL CYCLE CONTROL PROTEIN CWF22-RELATED"/>
    <property type="match status" value="1"/>
</dbReference>
<evidence type="ECO:0000256" key="3">
    <source>
        <dbReference type="ARBA" id="ARBA00023242"/>
    </source>
</evidence>
<feature type="region of interest" description="Disordered" evidence="4">
    <location>
        <begin position="326"/>
        <end position="399"/>
    </location>
</feature>
<dbReference type="PROSITE" id="PS51366">
    <property type="entry name" value="MI"/>
    <property type="match status" value="1"/>
</dbReference>
<evidence type="ECO:0000256" key="1">
    <source>
        <dbReference type="ARBA" id="ARBA00004604"/>
    </source>
</evidence>
<dbReference type="SMART" id="SM00543">
    <property type="entry name" value="MIF4G"/>
    <property type="match status" value="1"/>
</dbReference>
<feature type="compositionally biased region" description="Basic and acidic residues" evidence="4">
    <location>
        <begin position="213"/>
        <end position="225"/>
    </location>
</feature>
<keyword evidence="3" id="KW-0539">Nucleus</keyword>
<sequence>MRDNEEDGHGIRLPGSLLDQIKQKEDKGEYNEDGARFTKFDQPANGKKRKGKPISRKEKRQQERELKKQKRTKKPAPVKRQPPSSTKKQQKQSTKAEAKKTNESKNSSGLRIVKEDDLDDDVVSDFDDMSDDEEEEEEEEPRKSNGKNVDGFRVVKEDELDDDEFSDEEDFDEEDLGEDDDFDEEEEEEEEDDNDENPLEKLRKLKEAKKNKKTEDDPMEQLRKIKEAKKNKKTEDDPMEQLRKIKEAKKNKKSQEEEDTMEQLKKAKEAKKEAKEAKKAKKEAEKKSKKKEVVAERIISSRERELMEKDEKEMAYYAKKLGLKNGKKGKLTKQGEDDVIGGLLDGLDFDFSDEEPIYNEEDDDDIRNIQEDSGSEEDGYDDEEQGDEGEGHDDMDLDEFDEDELRELREMEDLENASEDEDTGDTHMVQAKENPFVAPEEVSSGSKYIPPAMRRQMALAAGGETVSEEVLALQRAIKGPLNKLSEANVGSIVNDINSLYSTNPRQVVTENLTKIVMDSVMQQGRLLDTFVCLHACLIVAIHRLQGTEFGAYFIQTLIEKFDSYYQNISNSGKELSNIISLLSSVFTFQLISSRLLYDLIKVLINDLNENTAELLLRLIQNSGNQMRSDDPSSLKEIILLITKKSSEIPKQNTRTQFLIETITSLKNNKLKVHNDSSQQLVIRIKKILGGLNGKYSDPLQVSLDDIRNVATRGKWWLVGSAWKGREQEERDSQVNDVDQEVMNDILDNAEPNWMELARSQRMNTDIRRAIFISIMSANDYVDAMTKLDKLALKRSQEREIPRILIHCTGVEPAWNPYYGVLSSKLCDNHSYRKTFQFMLWDLIKEFDGPNAGDDSEEEDDFLGFDNDETSDDDKLKRILNLGRFFGYLLGEGSLPLNILRTVDFVTASGDTLLFVEILLITFLDQVAKKSQVNSIGAGLKGSKGSKSMYDVKFDSKVLVERIAKAQEQPILLKGIQYFLNNKAKQSGFITGRKQRSRVEWAIDTVSDLVDDLLKTDY</sequence>
<feature type="compositionally biased region" description="Acidic residues" evidence="4">
    <location>
        <begin position="116"/>
        <end position="139"/>
    </location>
</feature>
<dbReference type="Gene3D" id="1.25.40.180">
    <property type="match status" value="1"/>
</dbReference>
<dbReference type="InterPro" id="IPR003890">
    <property type="entry name" value="MIF4G-like_typ-3"/>
</dbReference>
<feature type="compositionally biased region" description="Basic and acidic residues" evidence="4">
    <location>
        <begin position="233"/>
        <end position="245"/>
    </location>
</feature>
<feature type="compositionally biased region" description="Basic and acidic residues" evidence="4">
    <location>
        <begin position="21"/>
        <end position="39"/>
    </location>
</feature>
<dbReference type="Pfam" id="PF02847">
    <property type="entry name" value="MA3"/>
    <property type="match status" value="1"/>
</dbReference>
<feature type="compositionally biased region" description="Basic residues" evidence="4">
    <location>
        <begin position="203"/>
        <end position="212"/>
    </location>
</feature>
<dbReference type="SMART" id="SM00544">
    <property type="entry name" value="MA3"/>
    <property type="match status" value="1"/>
</dbReference>
<feature type="compositionally biased region" description="Basic and acidic residues" evidence="4">
    <location>
        <begin position="1"/>
        <end position="10"/>
    </location>
</feature>
<dbReference type="InterPro" id="IPR050781">
    <property type="entry name" value="CWC22_splicing_factor"/>
</dbReference>
<dbReference type="SUPFAM" id="SSF48371">
    <property type="entry name" value="ARM repeat"/>
    <property type="match status" value="1"/>
</dbReference>
<dbReference type="EMBL" id="OZ004255">
    <property type="protein sequence ID" value="CAK7900468.1"/>
    <property type="molecule type" value="Genomic_DNA"/>
</dbReference>
<feature type="compositionally biased region" description="Basic and acidic residues" evidence="4">
    <location>
        <begin position="262"/>
        <end position="294"/>
    </location>
</feature>
<feature type="region of interest" description="Disordered" evidence="4">
    <location>
        <begin position="1"/>
        <end position="294"/>
    </location>
</feature>
<feature type="compositionally biased region" description="Basic residues" evidence="4">
    <location>
        <begin position="67"/>
        <end position="77"/>
    </location>
</feature>
<evidence type="ECO:0000256" key="4">
    <source>
        <dbReference type="SAM" id="MobiDB-lite"/>
    </source>
</evidence>
<evidence type="ECO:0000313" key="7">
    <source>
        <dbReference type="Proteomes" id="UP001497600"/>
    </source>
</evidence>
<comment type="similarity">
    <text evidence="2">Belongs to the CWC22 family.</text>
</comment>
<proteinExistence type="inferred from homology"/>
<protein>
    <submittedName>
        <fullName evidence="6">Suppressor of glycerol defect protein 1</fullName>
    </submittedName>
</protein>
<dbReference type="PANTHER" id="PTHR18034:SF4">
    <property type="entry name" value="NUCLEOLAR MIF4G DOMAIN-CONTAINING PROTEIN 1"/>
    <property type="match status" value="1"/>
</dbReference>
<feature type="compositionally biased region" description="Acidic residues" evidence="4">
    <location>
        <begin position="158"/>
        <end position="197"/>
    </location>
</feature>
<dbReference type="Proteomes" id="UP001497600">
    <property type="component" value="Chromosome C"/>
</dbReference>
<dbReference type="Pfam" id="PF02854">
    <property type="entry name" value="MIF4G"/>
    <property type="match status" value="1"/>
</dbReference>
<gene>
    <name evidence="6" type="primary">SGD1</name>
    <name evidence="6" type="ORF">CAAN4_C07492</name>
</gene>
<evidence type="ECO:0000256" key="2">
    <source>
        <dbReference type="ARBA" id="ARBA00006856"/>
    </source>
</evidence>
<reference evidence="6 7" key="1">
    <citation type="submission" date="2024-01" db="EMBL/GenBank/DDBJ databases">
        <authorList>
            <consortium name="Genoscope - CEA"/>
            <person name="William W."/>
        </authorList>
    </citation>
    <scope>NUCLEOTIDE SEQUENCE [LARGE SCALE GENOMIC DNA]</scope>
    <source>
        <strain evidence="6 7">29B2s-10</strain>
    </source>
</reference>
<feature type="compositionally biased region" description="Basic and acidic residues" evidence="4">
    <location>
        <begin position="94"/>
        <end position="103"/>
    </location>
</feature>
<feature type="compositionally biased region" description="Acidic residues" evidence="4">
    <location>
        <begin position="347"/>
        <end position="365"/>
    </location>
</feature>
<name>A0ABP0ECK7_9ASCO</name>
<feature type="compositionally biased region" description="Low complexity" evidence="4">
    <location>
        <begin position="84"/>
        <end position="93"/>
    </location>
</feature>